<accession>Q0VM13</accession>
<dbReference type="InterPro" id="IPR007845">
    <property type="entry name" value="HemS/ChuX_dom"/>
</dbReference>
<evidence type="ECO:0000313" key="3">
    <source>
        <dbReference type="Proteomes" id="UP000008871"/>
    </source>
</evidence>
<dbReference type="InterPro" id="IPR053733">
    <property type="entry name" value="Heme_Transport_Util_sf"/>
</dbReference>
<evidence type="ECO:0000259" key="1">
    <source>
        <dbReference type="Pfam" id="PF05171"/>
    </source>
</evidence>
<protein>
    <recommendedName>
        <fullName evidence="1">Haemin-degrading HemS/ChuX domain-containing protein</fullName>
    </recommendedName>
</protein>
<name>Q0VM13_ALCBS</name>
<dbReference type="HOGENOM" id="CLU_926336_0_0_6"/>
<dbReference type="Pfam" id="PF05171">
    <property type="entry name" value="HemS"/>
    <property type="match status" value="1"/>
</dbReference>
<dbReference type="Proteomes" id="UP000008871">
    <property type="component" value="Chromosome"/>
</dbReference>
<dbReference type="SUPFAM" id="SSF144064">
    <property type="entry name" value="Heme iron utilization protein-like"/>
    <property type="match status" value="1"/>
</dbReference>
<organism evidence="2 3">
    <name type="scientific">Alcanivorax borkumensis (strain ATCC 700651 / DSM 11573 / NCIMB 13689 / SK2)</name>
    <dbReference type="NCBI Taxonomy" id="393595"/>
    <lineage>
        <taxon>Bacteria</taxon>
        <taxon>Pseudomonadati</taxon>
        <taxon>Pseudomonadota</taxon>
        <taxon>Gammaproteobacteria</taxon>
        <taxon>Oceanospirillales</taxon>
        <taxon>Alcanivoracaceae</taxon>
        <taxon>Alcanivorax</taxon>
    </lineage>
</organism>
<dbReference type="RefSeq" id="WP_011589611.1">
    <property type="nucleotide sequence ID" value="NC_008260.1"/>
</dbReference>
<feature type="domain" description="Haemin-degrading HemS/ChuX" evidence="1">
    <location>
        <begin position="21"/>
        <end position="144"/>
    </location>
</feature>
<evidence type="ECO:0000313" key="2">
    <source>
        <dbReference type="EMBL" id="CAL17785.1"/>
    </source>
</evidence>
<sequence>MSVMTWPSAPATSPLLRQCGAALGDRVLRLQDEPLAILKALYRLGSLVVTTFSSGSRISQSMHYPALKDGQSDVAGEWWLESVGERCRLRQSLQVGQWHSVLAVLEPTGALPARSLVFFDRNGQPLQQIAVAPASGGLAFEELVCAMLHPDQQTLSLPTLLPRMANRDLGSLSQLESDWARSADDDDFAGLLQRCQQQRAVLYRSVRDSFACQVRPETLPAVLAEAASRDAATTLCVGNQGVRLCMTAPWSSPRWQGSHCHLAHNGALVSLDMAKMDSLWRLRRPGDGQVVTALEALDSRGEWLWTLSAGDSNESGWRALLKDSVIR</sequence>
<dbReference type="KEGG" id="abo:ABO_2337"/>
<dbReference type="AlphaFoldDB" id="Q0VM13"/>
<dbReference type="OrthoDB" id="316630at2"/>
<dbReference type="GO" id="GO:0006826">
    <property type="term" value="P:iron ion transport"/>
    <property type="evidence" value="ECO:0007669"/>
    <property type="project" value="InterPro"/>
</dbReference>
<gene>
    <name evidence="2" type="ordered locus">ABO_2337</name>
</gene>
<dbReference type="STRING" id="393595.ABO_2337"/>
<dbReference type="Gene3D" id="3.40.1570.10">
    <property type="entry name" value="HemS/ChuS/ChuX like domains"/>
    <property type="match status" value="2"/>
</dbReference>
<reference evidence="2 3" key="1">
    <citation type="journal article" date="2006" name="Nat. Biotechnol.">
        <title>Genome sequence of the ubiquitous hydrocarbon-degrading marine bacterium Alcanivorax borkumensis.</title>
        <authorList>
            <person name="Schneiker S."/>
            <person name="Martins dos Santos V.A.P."/>
            <person name="Bartels D."/>
            <person name="Bekel T."/>
            <person name="Brecht M."/>
            <person name="Buhrmester J."/>
            <person name="Chernikova T.N."/>
            <person name="Denaro R."/>
            <person name="Ferrer M."/>
            <person name="Gertler C."/>
            <person name="Goesmann A."/>
            <person name="Golyshina O.V."/>
            <person name="Kaminski F."/>
            <person name="Khachane A.N."/>
            <person name="Lang S."/>
            <person name="Linke B."/>
            <person name="McHardy A.C."/>
            <person name="Meyer F."/>
            <person name="Nechitaylo T."/>
            <person name="Puehler A."/>
            <person name="Regenhardt D."/>
            <person name="Rupp O."/>
            <person name="Sabirova J.S."/>
            <person name="Selbitschka W."/>
            <person name="Yakimov M.M."/>
            <person name="Timmis K.N."/>
            <person name="Vorhoelter F.-J."/>
            <person name="Weidner S."/>
            <person name="Kaiser O."/>
            <person name="Golyshin P.N."/>
        </authorList>
    </citation>
    <scope>NUCLEOTIDE SEQUENCE [LARGE SCALE GENOMIC DNA]</scope>
    <source>
        <strain evidence="3">ATCC 700651 / DSM 11573 / NCIMB 13689 / SK2</strain>
    </source>
</reference>
<proteinExistence type="predicted"/>
<dbReference type="eggNOG" id="COG3720">
    <property type="taxonomic scope" value="Bacteria"/>
</dbReference>
<keyword evidence="3" id="KW-1185">Reference proteome</keyword>
<dbReference type="EMBL" id="AM286690">
    <property type="protein sequence ID" value="CAL17785.1"/>
    <property type="molecule type" value="Genomic_DNA"/>
</dbReference>